<evidence type="ECO:0000259" key="11">
    <source>
        <dbReference type="Pfam" id="PF01478"/>
    </source>
</evidence>
<dbReference type="Proteomes" id="UP000234626">
    <property type="component" value="Unassembled WGS sequence"/>
</dbReference>
<evidence type="ECO:0000256" key="6">
    <source>
        <dbReference type="ARBA" id="ARBA00022989"/>
    </source>
</evidence>
<feature type="domain" description="Prepilin type IV endopeptidase peptidase" evidence="11">
    <location>
        <begin position="121"/>
        <end position="228"/>
    </location>
</feature>
<feature type="transmembrane region" description="Helical" evidence="10">
    <location>
        <begin position="166"/>
        <end position="184"/>
    </location>
</feature>
<dbReference type="Pfam" id="PF01478">
    <property type="entry name" value="Peptidase_A24"/>
    <property type="match status" value="1"/>
</dbReference>
<keyword evidence="9" id="KW-0489">Methyltransferase</keyword>
<keyword evidence="7 10" id="KW-0472">Membrane</keyword>
<keyword evidence="6 10" id="KW-1133">Transmembrane helix</keyword>
<feature type="transmembrane region" description="Helical" evidence="10">
    <location>
        <begin position="93"/>
        <end position="115"/>
    </location>
</feature>
<dbReference type="InterPro" id="IPR014032">
    <property type="entry name" value="Peptidase_A24A_bac"/>
</dbReference>
<comment type="subcellular location">
    <subcellularLocation>
        <location evidence="1">Cell inner membrane</location>
        <topology evidence="1">Multi-pass membrane protein</topology>
    </subcellularLocation>
    <subcellularLocation>
        <location evidence="9">Cell membrane</location>
        <topology evidence="9">Multi-pass membrane protein</topology>
    </subcellularLocation>
</comment>
<reference evidence="13 14" key="1">
    <citation type="submission" date="2017-12" db="EMBL/GenBank/DDBJ databases">
        <title>Characterization of six clinical isolates of Enterochimera gen. nov., a novel genus of the Yersiniaciae family and the three species Enterochimera arupensis sp. nov., Enterochimera coloradensis sp. nov, and Enterochimera californica sp. nov.</title>
        <authorList>
            <person name="Rossi A."/>
            <person name="Fisher M."/>
        </authorList>
    </citation>
    <scope>NUCLEOTIDE SEQUENCE [LARGE SCALE GENOMIC DNA]</scope>
    <source>
        <strain evidence="13 14">2016Iso1</strain>
    </source>
</reference>
<evidence type="ECO:0000313" key="13">
    <source>
        <dbReference type="EMBL" id="PLR43895.1"/>
    </source>
</evidence>
<keyword evidence="5 9" id="KW-0812">Transmembrane</keyword>
<evidence type="ECO:0000256" key="4">
    <source>
        <dbReference type="ARBA" id="ARBA00022519"/>
    </source>
</evidence>
<dbReference type="Pfam" id="PF06750">
    <property type="entry name" value="A24_N_bact"/>
    <property type="match status" value="1"/>
</dbReference>
<dbReference type="GO" id="GO:0032259">
    <property type="term" value="P:methylation"/>
    <property type="evidence" value="ECO:0007669"/>
    <property type="project" value="UniProtKB-KW"/>
</dbReference>
<comment type="function">
    <text evidence="9">Plays an essential role in type IV pili and type II pseudopili formation by proteolytically removing the leader sequence from substrate proteins and subsequently monomethylating the alpha-amino group of the newly exposed N-terminal phenylalanine.</text>
</comment>
<evidence type="ECO:0000256" key="10">
    <source>
        <dbReference type="SAM" id="Phobius"/>
    </source>
</evidence>
<evidence type="ECO:0000256" key="7">
    <source>
        <dbReference type="ARBA" id="ARBA00023136"/>
    </source>
</evidence>
<dbReference type="PANTHER" id="PTHR30487">
    <property type="entry name" value="TYPE 4 PREPILIN-LIKE PROTEINS LEADER PEPTIDE-PROCESSING ENZYME"/>
    <property type="match status" value="1"/>
</dbReference>
<feature type="domain" description="Prepilin peptidase A24 N-terminal" evidence="12">
    <location>
        <begin position="16"/>
        <end position="110"/>
    </location>
</feature>
<feature type="transmembrane region" description="Helical" evidence="10">
    <location>
        <begin position="135"/>
        <end position="154"/>
    </location>
</feature>
<dbReference type="GO" id="GO:0005886">
    <property type="term" value="C:plasma membrane"/>
    <property type="evidence" value="ECO:0007669"/>
    <property type="project" value="UniProtKB-SubCell"/>
</dbReference>
<feature type="transmembrane region" description="Helical" evidence="10">
    <location>
        <begin position="238"/>
        <end position="262"/>
    </location>
</feature>
<evidence type="ECO:0000256" key="8">
    <source>
        <dbReference type="RuleBase" id="RU003793"/>
    </source>
</evidence>
<name>A0A2N5EHY6_9GAMM</name>
<dbReference type="GO" id="GO:0008168">
    <property type="term" value="F:methyltransferase activity"/>
    <property type="evidence" value="ECO:0007669"/>
    <property type="project" value="UniProtKB-KW"/>
</dbReference>
<sequence length="264" mass="29045">MNAINALLIPAFYFVAGLIMGKMINHLSQYLPHLITENGHEAPPGASVQHSVLKLEYCACHPPVHWCDYLPVVSWLMLKGRCRACQAPIVAGYLWVELVCGMLLVCLALLFPLNITPALAVYSGFLLTLSLIDARTYLLPDTLTLPLLWLGLLFNSVSGNVSLADAVYGAVAGYMILWSLYWFFRLASGREGLGYGDFKLLAALGAWNGWQMLPQITLLAAASGLLWAGLVRWKKGEWVSVLPFGPPLAAAGWLTLLVQWYVVR</sequence>
<evidence type="ECO:0000256" key="1">
    <source>
        <dbReference type="ARBA" id="ARBA00004429"/>
    </source>
</evidence>
<organism evidence="13 14">
    <name type="scientific">Chimaeribacter arupi</name>
    <dbReference type="NCBI Taxonomy" id="2060066"/>
    <lineage>
        <taxon>Bacteria</taxon>
        <taxon>Pseudomonadati</taxon>
        <taxon>Pseudomonadota</taxon>
        <taxon>Gammaproteobacteria</taxon>
        <taxon>Enterobacterales</taxon>
        <taxon>Yersiniaceae</taxon>
        <taxon>Chimaeribacter</taxon>
    </lineage>
</organism>
<feature type="transmembrane region" description="Helical" evidence="10">
    <location>
        <begin position="6"/>
        <end position="24"/>
    </location>
</feature>
<evidence type="ECO:0000256" key="2">
    <source>
        <dbReference type="ARBA" id="ARBA00005801"/>
    </source>
</evidence>
<dbReference type="EMBL" id="PJZK01000030">
    <property type="protein sequence ID" value="PLR43895.1"/>
    <property type="molecule type" value="Genomic_DNA"/>
</dbReference>
<dbReference type="InterPro" id="IPR000045">
    <property type="entry name" value="Prepilin_IV_endopep_pep"/>
</dbReference>
<comment type="similarity">
    <text evidence="2 8">Belongs to the peptidase A24 family.</text>
</comment>
<keyword evidence="9" id="KW-0808">Transferase</keyword>
<dbReference type="Gene3D" id="1.20.120.1220">
    <property type="match status" value="1"/>
</dbReference>
<dbReference type="GO" id="GO:0006465">
    <property type="term" value="P:signal peptide processing"/>
    <property type="evidence" value="ECO:0007669"/>
    <property type="project" value="TreeGrafter"/>
</dbReference>
<keyword evidence="14" id="KW-1185">Reference proteome</keyword>
<evidence type="ECO:0000313" key="14">
    <source>
        <dbReference type="Proteomes" id="UP000234626"/>
    </source>
</evidence>
<evidence type="ECO:0000259" key="12">
    <source>
        <dbReference type="Pfam" id="PF06750"/>
    </source>
</evidence>
<evidence type="ECO:0000256" key="3">
    <source>
        <dbReference type="ARBA" id="ARBA00022475"/>
    </source>
</evidence>
<gene>
    <name evidence="13" type="ORF">CYR34_20190</name>
</gene>
<dbReference type="GO" id="GO:0004190">
    <property type="term" value="F:aspartic-type endopeptidase activity"/>
    <property type="evidence" value="ECO:0007669"/>
    <property type="project" value="UniProtKB-EC"/>
</dbReference>
<comment type="caution">
    <text evidence="13">The sequence shown here is derived from an EMBL/GenBank/DDBJ whole genome shotgun (WGS) entry which is preliminary data.</text>
</comment>
<dbReference type="AlphaFoldDB" id="A0A2N5EHY6"/>
<keyword evidence="9" id="KW-0511">Multifunctional enzyme</keyword>
<dbReference type="PANTHER" id="PTHR30487:SF0">
    <property type="entry name" value="PREPILIN LEADER PEPTIDASE_N-METHYLTRANSFERASE-RELATED"/>
    <property type="match status" value="1"/>
</dbReference>
<keyword evidence="3" id="KW-1003">Cell membrane</keyword>
<protein>
    <recommendedName>
        <fullName evidence="9">Prepilin leader peptidase/N-methyltransferase</fullName>
        <ecNumber evidence="9">2.1.1.-</ecNumber>
        <ecNumber evidence="9">3.4.23.43</ecNumber>
    </recommendedName>
</protein>
<dbReference type="InterPro" id="IPR050882">
    <property type="entry name" value="Prepilin_peptidase/N-MTase"/>
</dbReference>
<dbReference type="PRINTS" id="PR00864">
    <property type="entry name" value="PREPILNPTASE"/>
</dbReference>
<proteinExistence type="inferred from homology"/>
<accession>A0A2N5EHY6</accession>
<comment type="catalytic activity">
    <reaction evidence="9">
        <text>Typically cleaves a -Gly-|-Phe- bond to release an N-terminal, basic peptide of 5-8 residues from type IV prepilin, and then N-methylates the new N-terminal amino group, the methyl donor being S-adenosyl-L-methionine.</text>
        <dbReference type="EC" id="3.4.23.43"/>
    </reaction>
</comment>
<dbReference type="InterPro" id="IPR010627">
    <property type="entry name" value="Prepilin_pept_A24_N"/>
</dbReference>
<dbReference type="EC" id="2.1.1.-" evidence="9"/>
<dbReference type="RefSeq" id="WP_072933505.1">
    <property type="nucleotide sequence ID" value="NZ_CP119395.1"/>
</dbReference>
<keyword evidence="4" id="KW-0997">Cell inner membrane</keyword>
<dbReference type="EC" id="3.4.23.43" evidence="9"/>
<evidence type="ECO:0000256" key="5">
    <source>
        <dbReference type="ARBA" id="ARBA00022692"/>
    </source>
</evidence>
<keyword evidence="9" id="KW-0645">Protease</keyword>
<evidence type="ECO:0000256" key="9">
    <source>
        <dbReference type="RuleBase" id="RU003794"/>
    </source>
</evidence>
<dbReference type="OrthoDB" id="9789291at2"/>
<feature type="transmembrane region" description="Helical" evidence="10">
    <location>
        <begin position="212"/>
        <end position="231"/>
    </location>
</feature>
<keyword evidence="9" id="KW-0378">Hydrolase</keyword>